<sequence length="52" mass="5746">MDIGSPGFWRRVEEEMPRAGASHPFSAQAIAAKYDGRSRGDIARQKANTRAQ</sequence>
<feature type="region of interest" description="Disordered" evidence="1">
    <location>
        <begin position="1"/>
        <end position="27"/>
    </location>
</feature>
<organism evidence="2 3">
    <name type="scientific">Gibberella nygamai</name>
    <name type="common">Bean root rot disease fungus</name>
    <name type="synonym">Fusarium nygamai</name>
    <dbReference type="NCBI Taxonomy" id="42673"/>
    <lineage>
        <taxon>Eukaryota</taxon>
        <taxon>Fungi</taxon>
        <taxon>Dikarya</taxon>
        <taxon>Ascomycota</taxon>
        <taxon>Pezizomycotina</taxon>
        <taxon>Sordariomycetes</taxon>
        <taxon>Hypocreomycetidae</taxon>
        <taxon>Hypocreales</taxon>
        <taxon>Nectriaceae</taxon>
        <taxon>Fusarium</taxon>
        <taxon>Fusarium fujikuroi species complex</taxon>
    </lineage>
</organism>
<evidence type="ECO:0000256" key="1">
    <source>
        <dbReference type="SAM" id="MobiDB-lite"/>
    </source>
</evidence>
<dbReference type="EMBL" id="MTQA01000060">
    <property type="protein sequence ID" value="PNP82356.1"/>
    <property type="molecule type" value="Genomic_DNA"/>
</dbReference>
<comment type="caution">
    <text evidence="2">The sequence shown here is derived from an EMBL/GenBank/DDBJ whole genome shotgun (WGS) entry which is preliminary data.</text>
</comment>
<dbReference type="OrthoDB" id="3439209at2759"/>
<proteinExistence type="predicted"/>
<protein>
    <submittedName>
        <fullName evidence="2">Uncharacterized protein</fullName>
    </submittedName>
</protein>
<accession>A0A2K0WJ91</accession>
<dbReference type="AlphaFoldDB" id="A0A2K0WJ91"/>
<evidence type="ECO:0000313" key="3">
    <source>
        <dbReference type="Proteomes" id="UP000236664"/>
    </source>
</evidence>
<name>A0A2K0WJ91_GIBNY</name>
<gene>
    <name evidence="2" type="ORF">FNYG_04545</name>
</gene>
<reference evidence="2 3" key="1">
    <citation type="submission" date="2017-06" db="EMBL/GenBank/DDBJ databases">
        <title>Genome of Fusarium nygamai isolate CS10214.</title>
        <authorList>
            <person name="Gardiner D.M."/>
            <person name="Obanor F."/>
            <person name="Kazan K."/>
        </authorList>
    </citation>
    <scope>NUCLEOTIDE SEQUENCE [LARGE SCALE GENOMIC DNA]</scope>
    <source>
        <strain evidence="2 3">CS10214</strain>
    </source>
</reference>
<dbReference type="Proteomes" id="UP000236664">
    <property type="component" value="Unassembled WGS sequence"/>
</dbReference>
<keyword evidence="3" id="KW-1185">Reference proteome</keyword>
<evidence type="ECO:0000313" key="2">
    <source>
        <dbReference type="EMBL" id="PNP82356.1"/>
    </source>
</evidence>